<keyword evidence="7" id="KW-1185">Reference proteome</keyword>
<dbReference type="GO" id="GO:0000976">
    <property type="term" value="F:transcription cis-regulatory region binding"/>
    <property type="evidence" value="ECO:0007669"/>
    <property type="project" value="TreeGrafter"/>
</dbReference>
<dbReference type="Pfam" id="PF21597">
    <property type="entry name" value="TetR_C_43"/>
    <property type="match status" value="1"/>
</dbReference>
<protein>
    <recommendedName>
        <fullName evidence="5">HTH tetR-type domain-containing protein</fullName>
    </recommendedName>
</protein>
<dbReference type="PROSITE" id="PS50977">
    <property type="entry name" value="HTH_TETR_2"/>
    <property type="match status" value="1"/>
</dbReference>
<dbReference type="Pfam" id="PF00440">
    <property type="entry name" value="TetR_N"/>
    <property type="match status" value="1"/>
</dbReference>
<dbReference type="GeneID" id="78249847"/>
<dbReference type="SUPFAM" id="SSF48498">
    <property type="entry name" value="Tetracyclin repressor-like, C-terminal domain"/>
    <property type="match status" value="1"/>
</dbReference>
<dbReference type="InterPro" id="IPR009057">
    <property type="entry name" value="Homeodomain-like_sf"/>
</dbReference>
<evidence type="ECO:0000259" key="5">
    <source>
        <dbReference type="PROSITE" id="PS50977"/>
    </source>
</evidence>
<dbReference type="PANTHER" id="PTHR30055">
    <property type="entry name" value="HTH-TYPE TRANSCRIPTIONAL REGULATOR RUTR"/>
    <property type="match status" value="1"/>
</dbReference>
<dbReference type="InterPro" id="IPR036271">
    <property type="entry name" value="Tet_transcr_reg_TetR-rel_C_sf"/>
</dbReference>
<dbReference type="HOGENOM" id="CLU_069356_17_3_11"/>
<dbReference type="InterPro" id="IPR049445">
    <property type="entry name" value="TetR_SbtR-like_C"/>
</dbReference>
<dbReference type="GO" id="GO:0003700">
    <property type="term" value="F:DNA-binding transcription factor activity"/>
    <property type="evidence" value="ECO:0007669"/>
    <property type="project" value="TreeGrafter"/>
</dbReference>
<dbReference type="OrthoDB" id="9795011at2"/>
<keyword evidence="2 4" id="KW-0238">DNA-binding</keyword>
<evidence type="ECO:0000256" key="1">
    <source>
        <dbReference type="ARBA" id="ARBA00023015"/>
    </source>
</evidence>
<dbReference type="InterPro" id="IPR050109">
    <property type="entry name" value="HTH-type_TetR-like_transc_reg"/>
</dbReference>
<evidence type="ECO:0000256" key="2">
    <source>
        <dbReference type="ARBA" id="ARBA00023125"/>
    </source>
</evidence>
<gene>
    <name evidence="6" type="ORF">CARG_05345</name>
</gene>
<feature type="DNA-binding region" description="H-T-H motif" evidence="4">
    <location>
        <begin position="28"/>
        <end position="47"/>
    </location>
</feature>
<dbReference type="KEGG" id="caz:CARG_05345"/>
<dbReference type="PANTHER" id="PTHR30055:SF234">
    <property type="entry name" value="HTH-TYPE TRANSCRIPTIONAL REGULATOR BETI"/>
    <property type="match status" value="1"/>
</dbReference>
<dbReference type="Proteomes" id="UP000016943">
    <property type="component" value="Chromosome"/>
</dbReference>
<dbReference type="EMBL" id="CP006365">
    <property type="protein sequence ID" value="AGU15206.1"/>
    <property type="molecule type" value="Genomic_DNA"/>
</dbReference>
<dbReference type="STRING" id="1348662.CARG_05345"/>
<accession>U3GYB7</accession>
<name>U3GYB7_9CORY</name>
<dbReference type="eggNOG" id="COG1309">
    <property type="taxonomic scope" value="Bacteria"/>
</dbReference>
<dbReference type="RefSeq" id="WP_020976359.1">
    <property type="nucleotide sequence ID" value="NC_022198.1"/>
</dbReference>
<proteinExistence type="predicted"/>
<dbReference type="PRINTS" id="PR00455">
    <property type="entry name" value="HTHTETR"/>
</dbReference>
<sequence>MRSDALERRRRIITAAAEIFRTQPETVALETIAERAGVGIATLYRNFPDRSALLYACGAYFFEQALALQHDILDSFDEHPADSWNTYVNELVDMGISHLVSTFAPDDLNQLPNDVAELRHHTQHNGERILRKAKDHGLVAENISYNTFIIGLITVTRPPVPGILALEPHITDQLVSLYLGGLAAGLDSPPPDRGQR</sequence>
<evidence type="ECO:0000256" key="4">
    <source>
        <dbReference type="PROSITE-ProRule" id="PRU00335"/>
    </source>
</evidence>
<dbReference type="SUPFAM" id="SSF46689">
    <property type="entry name" value="Homeodomain-like"/>
    <property type="match status" value="1"/>
</dbReference>
<organism evidence="6 7">
    <name type="scientific">Corynebacterium argentoratense DSM 44202</name>
    <dbReference type="NCBI Taxonomy" id="1348662"/>
    <lineage>
        <taxon>Bacteria</taxon>
        <taxon>Bacillati</taxon>
        <taxon>Actinomycetota</taxon>
        <taxon>Actinomycetes</taxon>
        <taxon>Mycobacteriales</taxon>
        <taxon>Corynebacteriaceae</taxon>
        <taxon>Corynebacterium</taxon>
    </lineage>
</organism>
<dbReference type="Gene3D" id="1.10.357.10">
    <property type="entry name" value="Tetracycline Repressor, domain 2"/>
    <property type="match status" value="1"/>
</dbReference>
<keyword evidence="3" id="KW-0804">Transcription</keyword>
<dbReference type="InterPro" id="IPR001647">
    <property type="entry name" value="HTH_TetR"/>
</dbReference>
<feature type="domain" description="HTH tetR-type" evidence="5">
    <location>
        <begin position="6"/>
        <end position="65"/>
    </location>
</feature>
<evidence type="ECO:0000256" key="3">
    <source>
        <dbReference type="ARBA" id="ARBA00023163"/>
    </source>
</evidence>
<evidence type="ECO:0000313" key="7">
    <source>
        <dbReference type="Proteomes" id="UP000016943"/>
    </source>
</evidence>
<dbReference type="AlphaFoldDB" id="U3GYB7"/>
<keyword evidence="1" id="KW-0805">Transcription regulation</keyword>
<reference evidence="6 7" key="1">
    <citation type="journal article" date="2013" name="Genome Announc.">
        <title>Whole-Genome Sequence of the Clinical Strain Corynebacterium argentoratense DSM 44202, Isolated from a Human Throat Specimen.</title>
        <authorList>
            <person name="Bomholt C."/>
            <person name="Glaub A."/>
            <person name="Gravermann K."/>
            <person name="Albersmeier A."/>
            <person name="Brinkrolf K."/>
            <person name="Ruckert C."/>
            <person name="Tauch A."/>
        </authorList>
    </citation>
    <scope>NUCLEOTIDE SEQUENCE [LARGE SCALE GENOMIC DNA]</scope>
    <source>
        <strain evidence="6">DSM 44202</strain>
    </source>
</reference>
<dbReference type="PATRIC" id="fig|1348662.3.peg.1050"/>
<evidence type="ECO:0000313" key="6">
    <source>
        <dbReference type="EMBL" id="AGU15206.1"/>
    </source>
</evidence>